<dbReference type="EMBL" id="NJCX01000009">
    <property type="protein sequence ID" value="PHM73670.1"/>
    <property type="molecule type" value="Genomic_DNA"/>
</dbReference>
<protein>
    <submittedName>
        <fullName evidence="2">Uncharacterized protein</fullName>
    </submittedName>
</protein>
<keyword evidence="1" id="KW-0732">Signal</keyword>
<feature type="signal peptide" evidence="1">
    <location>
        <begin position="1"/>
        <end position="29"/>
    </location>
</feature>
<sequence length="216" mass="24651">MKNIKLIPHGVFNLFVLMLLSTISTSVFSSAEHPITINNQTNYTITVYSPPSYGRCTYKPREGEPDFITVAPGQKGVFIWEDKDGFGPCFFEEKFTSFKFITQDNKLLWTGRIGMIEQKDGYIDPPYFYGLFYSKQYCPARLEELTPTSDGAPPPFFIQASFNSTPIPIGPLYDMYNYRAETMHESNSGWAITLTQPPEGTYLHDAGDPEYWTCYD</sequence>
<reference evidence="2 3" key="1">
    <citation type="journal article" date="2017" name="Nat. Microbiol.">
        <title>Natural product diversity associated with the nematode symbionts Photorhabdus and Xenorhabdus.</title>
        <authorList>
            <person name="Tobias N.J."/>
            <person name="Wolff H."/>
            <person name="Djahanschiri B."/>
            <person name="Grundmann F."/>
            <person name="Kronenwerth M."/>
            <person name="Shi Y.M."/>
            <person name="Simonyi S."/>
            <person name="Grun P."/>
            <person name="Shapiro-Ilan D."/>
            <person name="Pidot S.J."/>
            <person name="Stinear T.P."/>
            <person name="Ebersberger I."/>
            <person name="Bode H.B."/>
        </authorList>
    </citation>
    <scope>NUCLEOTIDE SEQUENCE [LARGE SCALE GENOMIC DNA]</scope>
    <source>
        <strain evidence="2 3">DSM 17907</strain>
    </source>
</reference>
<name>A0A2D0LDE1_9GAMM</name>
<keyword evidence="3" id="KW-1185">Reference proteome</keyword>
<dbReference type="RefSeq" id="WP_099141564.1">
    <property type="nucleotide sequence ID" value="NZ_CAWNOR010000130.1"/>
</dbReference>
<dbReference type="AlphaFoldDB" id="A0A2D0LDE1"/>
<dbReference type="Proteomes" id="UP000221101">
    <property type="component" value="Unassembled WGS sequence"/>
</dbReference>
<dbReference type="OrthoDB" id="9796052at2"/>
<evidence type="ECO:0000313" key="3">
    <source>
        <dbReference type="Proteomes" id="UP000221101"/>
    </source>
</evidence>
<proteinExistence type="predicted"/>
<gene>
    <name evidence="2" type="ORF">Xkoz_01491</name>
</gene>
<feature type="chain" id="PRO_5012497232" evidence="1">
    <location>
        <begin position="30"/>
        <end position="216"/>
    </location>
</feature>
<evidence type="ECO:0000313" key="2">
    <source>
        <dbReference type="EMBL" id="PHM73670.1"/>
    </source>
</evidence>
<evidence type="ECO:0000256" key="1">
    <source>
        <dbReference type="SAM" id="SignalP"/>
    </source>
</evidence>
<accession>A0A2D0LDE1</accession>
<organism evidence="2 3">
    <name type="scientific">Xenorhabdus kozodoii</name>
    <dbReference type="NCBI Taxonomy" id="351676"/>
    <lineage>
        <taxon>Bacteria</taxon>
        <taxon>Pseudomonadati</taxon>
        <taxon>Pseudomonadota</taxon>
        <taxon>Gammaproteobacteria</taxon>
        <taxon>Enterobacterales</taxon>
        <taxon>Morganellaceae</taxon>
        <taxon>Xenorhabdus</taxon>
    </lineage>
</organism>
<comment type="caution">
    <text evidence="2">The sequence shown here is derived from an EMBL/GenBank/DDBJ whole genome shotgun (WGS) entry which is preliminary data.</text>
</comment>